<keyword evidence="1" id="KW-0812">Transmembrane</keyword>
<feature type="transmembrane region" description="Helical" evidence="1">
    <location>
        <begin position="258"/>
        <end position="281"/>
    </location>
</feature>
<feature type="transmembrane region" description="Helical" evidence="1">
    <location>
        <begin position="107"/>
        <end position="127"/>
    </location>
</feature>
<dbReference type="EMBL" id="JABBGM010000004">
    <property type="protein sequence ID" value="NML94163.1"/>
    <property type="molecule type" value="Genomic_DNA"/>
</dbReference>
<evidence type="ECO:0000313" key="3">
    <source>
        <dbReference type="Proteomes" id="UP000583556"/>
    </source>
</evidence>
<evidence type="ECO:0000313" key="2">
    <source>
        <dbReference type="EMBL" id="NML94163.1"/>
    </source>
</evidence>
<comment type="caution">
    <text evidence="2">The sequence shown here is derived from an EMBL/GenBank/DDBJ whole genome shotgun (WGS) entry which is preliminary data.</text>
</comment>
<gene>
    <name evidence="2" type="ORF">HHL27_10860</name>
</gene>
<feature type="transmembrane region" description="Helical" evidence="1">
    <location>
        <begin position="139"/>
        <end position="157"/>
    </location>
</feature>
<keyword evidence="1" id="KW-1133">Transmembrane helix</keyword>
<dbReference type="AlphaFoldDB" id="A0A7Y0GAJ7"/>
<feature type="transmembrane region" description="Helical" evidence="1">
    <location>
        <begin position="12"/>
        <end position="33"/>
    </location>
</feature>
<accession>A0A7Y0GAJ7</accession>
<feature type="transmembrane region" description="Helical" evidence="1">
    <location>
        <begin position="177"/>
        <end position="200"/>
    </location>
</feature>
<feature type="transmembrane region" description="Helical" evidence="1">
    <location>
        <begin position="39"/>
        <end position="57"/>
    </location>
</feature>
<dbReference type="RefSeq" id="WP_169493429.1">
    <property type="nucleotide sequence ID" value="NZ_JABBGM010000004.1"/>
</dbReference>
<keyword evidence="3" id="KW-1185">Reference proteome</keyword>
<sequence>MTRLDDSRLAQGPGRGATLAIALALLWLIVLVAEKLAGQPGLSLFALIAFVIAHGIATMGARSIVVFFAVTMLVSFLLEALSIATGFPFGFYVHHMAMPRPLGVPLIVPPSYAVYGYLGWRLACTILRCEEPGPSAQRLLGAPLLAAFIIPGLDLVGDAMGSTVAGTWSYLHPSGYFGVPLTNFLGWIFTCWAMVQLYALVEALTDRKVRHPIAPTRLRVLPPLVWILLALQFVPDLLRGNPAIASVAGRSFLVSDILESGVIVGLLAMGPPALAALFAVLGSLGTPARR</sequence>
<keyword evidence="1" id="KW-0472">Membrane</keyword>
<dbReference type="PANTHER" id="PTHR39419">
    <property type="entry name" value="SLL0814 PROTEIN"/>
    <property type="match status" value="1"/>
</dbReference>
<protein>
    <submittedName>
        <fullName evidence="2">Carotenoid biosynthesis protein</fullName>
    </submittedName>
</protein>
<name>A0A7Y0GAJ7_9SPHN</name>
<reference evidence="2 3" key="1">
    <citation type="submission" date="2020-04" db="EMBL/GenBank/DDBJ databases">
        <title>Novosphingobium sp. TW-4 isolated from soil.</title>
        <authorList>
            <person name="Dahal R.H."/>
            <person name="Chaudhary D.K."/>
        </authorList>
    </citation>
    <scope>NUCLEOTIDE SEQUENCE [LARGE SCALE GENOMIC DNA]</scope>
    <source>
        <strain evidence="2 3">TW-4</strain>
    </source>
</reference>
<dbReference type="Proteomes" id="UP000583556">
    <property type="component" value="Unassembled WGS sequence"/>
</dbReference>
<organism evidence="2 3">
    <name type="scientific">Novosphingobium olei</name>
    <dbReference type="NCBI Taxonomy" id="2728851"/>
    <lineage>
        <taxon>Bacteria</taxon>
        <taxon>Pseudomonadati</taxon>
        <taxon>Pseudomonadota</taxon>
        <taxon>Alphaproteobacteria</taxon>
        <taxon>Sphingomonadales</taxon>
        <taxon>Sphingomonadaceae</taxon>
        <taxon>Novosphingobium</taxon>
    </lineage>
</organism>
<feature type="transmembrane region" description="Helical" evidence="1">
    <location>
        <begin position="64"/>
        <end position="87"/>
    </location>
</feature>
<feature type="transmembrane region" description="Helical" evidence="1">
    <location>
        <begin position="220"/>
        <end position="238"/>
    </location>
</feature>
<dbReference type="InterPro" id="IPR007354">
    <property type="entry name" value="CruF-like"/>
</dbReference>
<dbReference type="PANTHER" id="PTHR39419:SF1">
    <property type="entry name" value="SLL0814 PROTEIN"/>
    <property type="match status" value="1"/>
</dbReference>
<proteinExistence type="predicted"/>
<evidence type="ECO:0000256" key="1">
    <source>
        <dbReference type="SAM" id="Phobius"/>
    </source>
</evidence>
<dbReference type="Pfam" id="PF04240">
    <property type="entry name" value="Caroten_synth"/>
    <property type="match status" value="1"/>
</dbReference>